<evidence type="ECO:0000256" key="1">
    <source>
        <dbReference type="ARBA" id="ARBA00006739"/>
    </source>
</evidence>
<dbReference type="GO" id="GO:0016757">
    <property type="term" value="F:glycosyltransferase activity"/>
    <property type="evidence" value="ECO:0007669"/>
    <property type="project" value="UniProtKB-KW"/>
</dbReference>
<comment type="caution">
    <text evidence="5">The sequence shown here is derived from an EMBL/GenBank/DDBJ whole genome shotgun (WGS) entry which is preliminary data.</text>
</comment>
<evidence type="ECO:0000256" key="2">
    <source>
        <dbReference type="ARBA" id="ARBA00022676"/>
    </source>
</evidence>
<evidence type="ECO:0000259" key="4">
    <source>
        <dbReference type="Pfam" id="PF00535"/>
    </source>
</evidence>
<dbReference type="InterPro" id="IPR001173">
    <property type="entry name" value="Glyco_trans_2-like"/>
</dbReference>
<dbReference type="AlphaFoldDB" id="A0A9D1QE06"/>
<comment type="similarity">
    <text evidence="1">Belongs to the glycosyltransferase 2 family.</text>
</comment>
<keyword evidence="2" id="KW-0328">Glycosyltransferase</keyword>
<name>A0A9D1QE06_9BACT</name>
<proteinExistence type="inferred from homology"/>
<dbReference type="Pfam" id="PF00535">
    <property type="entry name" value="Glycos_transf_2"/>
    <property type="match status" value="1"/>
</dbReference>
<organism evidence="5 6">
    <name type="scientific">Candidatus Rikenella faecigallinarum</name>
    <dbReference type="NCBI Taxonomy" id="2838745"/>
    <lineage>
        <taxon>Bacteria</taxon>
        <taxon>Pseudomonadati</taxon>
        <taxon>Bacteroidota</taxon>
        <taxon>Bacteroidia</taxon>
        <taxon>Bacteroidales</taxon>
        <taxon>Rikenellaceae</taxon>
        <taxon>Rikenella</taxon>
    </lineage>
</organism>
<reference evidence="5" key="1">
    <citation type="journal article" date="2021" name="PeerJ">
        <title>Extensive microbial diversity within the chicken gut microbiome revealed by metagenomics and culture.</title>
        <authorList>
            <person name="Gilroy R."/>
            <person name="Ravi A."/>
            <person name="Getino M."/>
            <person name="Pursley I."/>
            <person name="Horton D.L."/>
            <person name="Alikhan N.F."/>
            <person name="Baker D."/>
            <person name="Gharbi K."/>
            <person name="Hall N."/>
            <person name="Watson M."/>
            <person name="Adriaenssens E.M."/>
            <person name="Foster-Nyarko E."/>
            <person name="Jarju S."/>
            <person name="Secka A."/>
            <person name="Antonio M."/>
            <person name="Oren A."/>
            <person name="Chaudhuri R.R."/>
            <person name="La Ragione R."/>
            <person name="Hildebrand F."/>
            <person name="Pallen M.J."/>
        </authorList>
    </citation>
    <scope>NUCLEOTIDE SEQUENCE</scope>
    <source>
        <strain evidence="5">ChiBcec15-1070</strain>
    </source>
</reference>
<evidence type="ECO:0000256" key="3">
    <source>
        <dbReference type="ARBA" id="ARBA00022679"/>
    </source>
</evidence>
<evidence type="ECO:0000313" key="5">
    <source>
        <dbReference type="EMBL" id="HIW10869.1"/>
    </source>
</evidence>
<dbReference type="Proteomes" id="UP000823926">
    <property type="component" value="Unassembled WGS sequence"/>
</dbReference>
<dbReference type="PANTHER" id="PTHR43179:SF12">
    <property type="entry name" value="GALACTOFURANOSYLTRANSFERASE GLFT2"/>
    <property type="match status" value="1"/>
</dbReference>
<dbReference type="SUPFAM" id="SSF53448">
    <property type="entry name" value="Nucleotide-diphospho-sugar transferases"/>
    <property type="match status" value="1"/>
</dbReference>
<gene>
    <name evidence="5" type="ORF">H9888_05125</name>
</gene>
<sequence>METNVEAGNTPVERLAVVILNWNGAGFLQRFLPGVVAGSTGPHAPQRCEVTVVVADNGSTDNSLAWIEEAFPDGAMGALKVIPFDHNYGFTGGYNRALQHESLVGYDYYLLLNSDVEVTPGWLIPLVETLRGDNSVGAVMPKIHAFGRENMFEYAGACGGFIDLMGYPFCRGRIFGTLEQDEGQYDTPRDIFWASGAAFLVRASLWHRLGGLDESFFAHMEEIDFCWRLHRAGCRVMVVPQSVVAHVGGGALPATSPRKTYLNFRNNIAMLYKNLPRGWFVAIYGVRLCADGALGTAYLVTGKTAFAAAVLRAHRDFWRNMWPQLTRETATGRFTLPSKHILYRGSIALRYLFGQRTFGNMM</sequence>
<reference evidence="5" key="2">
    <citation type="submission" date="2021-04" db="EMBL/GenBank/DDBJ databases">
        <authorList>
            <person name="Gilroy R."/>
        </authorList>
    </citation>
    <scope>NUCLEOTIDE SEQUENCE</scope>
    <source>
        <strain evidence="5">ChiBcec15-1070</strain>
    </source>
</reference>
<dbReference type="InterPro" id="IPR029044">
    <property type="entry name" value="Nucleotide-diphossugar_trans"/>
</dbReference>
<evidence type="ECO:0000313" key="6">
    <source>
        <dbReference type="Proteomes" id="UP000823926"/>
    </source>
</evidence>
<feature type="domain" description="Glycosyltransferase 2-like" evidence="4">
    <location>
        <begin position="17"/>
        <end position="147"/>
    </location>
</feature>
<dbReference type="CDD" id="cd04186">
    <property type="entry name" value="GT_2_like_c"/>
    <property type="match status" value="1"/>
</dbReference>
<keyword evidence="3" id="KW-0808">Transferase</keyword>
<dbReference type="PANTHER" id="PTHR43179">
    <property type="entry name" value="RHAMNOSYLTRANSFERASE WBBL"/>
    <property type="match status" value="1"/>
</dbReference>
<accession>A0A9D1QE06</accession>
<dbReference type="EMBL" id="DXHL01000024">
    <property type="protein sequence ID" value="HIW10869.1"/>
    <property type="molecule type" value="Genomic_DNA"/>
</dbReference>
<protein>
    <submittedName>
        <fullName evidence="5">Glycosyltransferase family 2 protein</fullName>
    </submittedName>
</protein>
<dbReference type="Gene3D" id="3.90.550.10">
    <property type="entry name" value="Spore Coat Polysaccharide Biosynthesis Protein SpsA, Chain A"/>
    <property type="match status" value="1"/>
</dbReference>